<sequence>MSIVTSEMYLAGKMIGGRHDFTLSYAQDARLSRLIIDFTKHMHAGGMRGCIATIGSGFRSLLQTQAHIVRLV</sequence>
<comment type="caution">
    <text evidence="1">The sequence shown here is derived from an EMBL/GenBank/DDBJ whole genome shotgun (WGS) entry which is preliminary data.</text>
</comment>
<proteinExistence type="predicted"/>
<dbReference type="Proteomes" id="UP000030949">
    <property type="component" value="Unassembled WGS sequence"/>
</dbReference>
<name>A0A0B1YV47_9PSED</name>
<accession>A0A0B1YV47</accession>
<evidence type="ECO:0000313" key="2">
    <source>
        <dbReference type="Proteomes" id="UP000030949"/>
    </source>
</evidence>
<dbReference type="EMBL" id="JQGJ01000015">
    <property type="protein sequence ID" value="KHK62754.1"/>
    <property type="molecule type" value="Genomic_DNA"/>
</dbReference>
<dbReference type="AlphaFoldDB" id="A0A0B1YV47"/>
<organism evidence="1 2">
    <name type="scientific">Pseudomonas frederiksbergensis</name>
    <dbReference type="NCBI Taxonomy" id="104087"/>
    <lineage>
        <taxon>Bacteria</taxon>
        <taxon>Pseudomonadati</taxon>
        <taxon>Pseudomonadota</taxon>
        <taxon>Gammaproteobacteria</taxon>
        <taxon>Pseudomonadales</taxon>
        <taxon>Pseudomonadaceae</taxon>
        <taxon>Pseudomonas</taxon>
    </lineage>
</organism>
<reference evidence="2" key="1">
    <citation type="submission" date="2015-03" db="EMBL/GenBank/DDBJ databases">
        <title>Pseudomonas frederiksbergensis hydrocarbon degrader.</title>
        <authorList>
            <person name="Brown L.M."/>
            <person name="Ruiz O.N."/>
            <person name="Mueller S."/>
            <person name="Gunasekera T.S."/>
        </authorList>
    </citation>
    <scope>NUCLEOTIDE SEQUENCE [LARGE SCALE GENOMIC DNA]</scope>
    <source>
        <strain evidence="2">SI8</strain>
    </source>
</reference>
<evidence type="ECO:0000313" key="1">
    <source>
        <dbReference type="EMBL" id="KHK62754.1"/>
    </source>
</evidence>
<protein>
    <submittedName>
        <fullName evidence="1">Uncharacterized protein</fullName>
    </submittedName>
</protein>
<gene>
    <name evidence="1" type="ORF">JZ00_21120</name>
</gene>